<comment type="caution">
    <text evidence="1">The sequence shown here is derived from an EMBL/GenBank/DDBJ whole genome shotgun (WGS) entry which is preliminary data.</text>
</comment>
<reference evidence="2" key="1">
    <citation type="journal article" date="2024" name="IScience">
        <title>Strigolactones Initiate the Formation of Haustorium-like Structures in Castilleja.</title>
        <authorList>
            <person name="Buerger M."/>
            <person name="Peterson D."/>
            <person name="Chory J."/>
        </authorList>
    </citation>
    <scope>NUCLEOTIDE SEQUENCE [LARGE SCALE GENOMIC DNA]</scope>
</reference>
<organism evidence="1 2">
    <name type="scientific">Castilleja foliolosa</name>
    <dbReference type="NCBI Taxonomy" id="1961234"/>
    <lineage>
        <taxon>Eukaryota</taxon>
        <taxon>Viridiplantae</taxon>
        <taxon>Streptophyta</taxon>
        <taxon>Embryophyta</taxon>
        <taxon>Tracheophyta</taxon>
        <taxon>Spermatophyta</taxon>
        <taxon>Magnoliopsida</taxon>
        <taxon>eudicotyledons</taxon>
        <taxon>Gunneridae</taxon>
        <taxon>Pentapetalae</taxon>
        <taxon>asterids</taxon>
        <taxon>lamiids</taxon>
        <taxon>Lamiales</taxon>
        <taxon>Orobanchaceae</taxon>
        <taxon>Pedicularideae</taxon>
        <taxon>Castillejinae</taxon>
        <taxon>Castilleja</taxon>
    </lineage>
</organism>
<keyword evidence="2" id="KW-1185">Reference proteome</keyword>
<protein>
    <submittedName>
        <fullName evidence="1">Uncharacterized protein</fullName>
    </submittedName>
</protein>
<evidence type="ECO:0000313" key="1">
    <source>
        <dbReference type="EMBL" id="KAL3622019.1"/>
    </source>
</evidence>
<accession>A0ABD3BXJ5</accession>
<proteinExistence type="predicted"/>
<sequence length="150" mass="16012">MNWPIFRNSLPRPKIGPRPIQPSIRPAQPVCRPGLHHHHHRLIWSSGGGGFRRGAAPEVDFLAPVVVPFIRSSCRASFPEVNGGWWCFAAARLAFGGRGAAARRLAFGGRGATLPTIYGGSEAKLLAVFSGVGGGDVIGAGGRRRRRVLS</sequence>
<dbReference type="Proteomes" id="UP001632038">
    <property type="component" value="Unassembled WGS sequence"/>
</dbReference>
<evidence type="ECO:0000313" key="2">
    <source>
        <dbReference type="Proteomes" id="UP001632038"/>
    </source>
</evidence>
<dbReference type="EMBL" id="JAVIJP010000061">
    <property type="protein sequence ID" value="KAL3622019.1"/>
    <property type="molecule type" value="Genomic_DNA"/>
</dbReference>
<name>A0ABD3BXJ5_9LAMI</name>
<dbReference type="AlphaFoldDB" id="A0ABD3BXJ5"/>
<gene>
    <name evidence="1" type="ORF">CASFOL_034215</name>
</gene>